<sequence length="61" mass="6261">MAIVKLDRFGDVMVGAVGNAAGTVVDPGTGLGRLRAALSGRAVVSLAAGMLLGYLVARYWR</sequence>
<organism evidence="2 3">
    <name type="scientific">Micromonospora craterilacus</name>
    <dbReference type="NCBI Taxonomy" id="1655439"/>
    <lineage>
        <taxon>Bacteria</taxon>
        <taxon>Bacillati</taxon>
        <taxon>Actinomycetota</taxon>
        <taxon>Actinomycetes</taxon>
        <taxon>Micromonosporales</taxon>
        <taxon>Micromonosporaceae</taxon>
        <taxon>Micromonospora</taxon>
    </lineage>
</organism>
<evidence type="ECO:0000313" key="2">
    <source>
        <dbReference type="EMBL" id="PZG24033.1"/>
    </source>
</evidence>
<keyword evidence="3" id="KW-1185">Reference proteome</keyword>
<evidence type="ECO:0000256" key="1">
    <source>
        <dbReference type="SAM" id="Phobius"/>
    </source>
</evidence>
<dbReference type="EMBL" id="POTY01000004">
    <property type="protein sequence ID" value="PZG24033.1"/>
    <property type="molecule type" value="Genomic_DNA"/>
</dbReference>
<accession>A0A2W2ENQ2</accession>
<evidence type="ECO:0000313" key="3">
    <source>
        <dbReference type="Proteomes" id="UP000248924"/>
    </source>
</evidence>
<proteinExistence type="predicted"/>
<name>A0A2W2ENQ2_9ACTN</name>
<keyword evidence="1" id="KW-0472">Membrane</keyword>
<feature type="transmembrane region" description="Helical" evidence="1">
    <location>
        <begin position="38"/>
        <end position="57"/>
    </location>
</feature>
<reference evidence="2 3" key="1">
    <citation type="submission" date="2018-01" db="EMBL/GenBank/DDBJ databases">
        <title>Draft genome sequence of Jishengella sp. NA12.</title>
        <authorList>
            <person name="Sahin N."/>
            <person name="Ay H."/>
            <person name="Saygin H."/>
        </authorList>
    </citation>
    <scope>NUCLEOTIDE SEQUENCE [LARGE SCALE GENOMIC DNA]</scope>
    <source>
        <strain evidence="2 3">NA12</strain>
    </source>
</reference>
<keyword evidence="1" id="KW-1133">Transmembrane helix</keyword>
<dbReference type="Proteomes" id="UP000248924">
    <property type="component" value="Unassembled WGS sequence"/>
</dbReference>
<keyword evidence="1" id="KW-0812">Transmembrane</keyword>
<comment type="caution">
    <text evidence="2">The sequence shown here is derived from an EMBL/GenBank/DDBJ whole genome shotgun (WGS) entry which is preliminary data.</text>
</comment>
<protein>
    <submittedName>
        <fullName evidence="2">Uncharacterized protein</fullName>
    </submittedName>
</protein>
<gene>
    <name evidence="2" type="ORF">C1I95_01425</name>
</gene>
<dbReference type="AlphaFoldDB" id="A0A2W2ENQ2"/>